<feature type="compositionally biased region" description="Basic residues" evidence="1">
    <location>
        <begin position="259"/>
        <end position="279"/>
    </location>
</feature>
<protein>
    <submittedName>
        <fullName evidence="2 4">Uncharacterized protein</fullName>
    </submittedName>
</protein>
<dbReference type="STRING" id="6186.A0A183JF01"/>
<evidence type="ECO:0000256" key="1">
    <source>
        <dbReference type="SAM" id="MobiDB-lite"/>
    </source>
</evidence>
<keyword evidence="3" id="KW-1185">Reference proteome</keyword>
<dbReference type="AlphaFoldDB" id="A0A183JF01"/>
<feature type="compositionally biased region" description="Basic and acidic residues" evidence="1">
    <location>
        <begin position="360"/>
        <end position="373"/>
    </location>
</feature>
<evidence type="ECO:0000313" key="4">
    <source>
        <dbReference type="WBParaSite" id="SCUD_0000126401-mRNA-1"/>
    </source>
</evidence>
<sequence length="904" mass="100822">MSTSNCHFSAIRSLFDNAVENGEITVLEFTTRLSEIGISLSPEEKKVPPLVVNHLFSLWYNALQFQILLVLHTRFLCSFEEADMCADHELGDWISELISRLSLCDPTWNEWKNFLKLEVVDRYKTGFGRTLFHVYINLGLEPPECLPHDTELTSESRTLEENVDEVDGVIPNSPQPSNVMQPSPVPRNTLRQSLPRALFTDSVHISLSSNETPNPLTSTPILSNVISSCPVNIESSSKYRSCKTIPTPHLVLIPCQRSKRKCRTPTKRIPVKREARKKPTSTTPTTRHRHSSANSSKRTPASTSARTPKSSNRSRSHIITSPNANSVKPKSTLSETPISTRGESKRRANTDSRRNHRRSVHETPNPEKSYPRWERAKLAAAEKTKNKAIIVDESPIKPLLTTVSPLRRLRRANSMLNSLLYIEAQEAANITAQTHSGGGGCLPTLLSNSSSLPFNSDDDNEDNNRLTRESSLQFNQELPIQYKDSCLSVAMSRAERWRRRQLEEEASLSQFSTQISNIQSNSVHINNDFINENINPSTPPRLLRRNSNLLANMISSSDHHRLNTALSQLIHSPKRIKTPRKNIFNVTPKCTPNAKNNCSQLSTTTTQINTDCLNPAQVTTTPPISTMKPFLQNDVQSMSSLNTVGSFPRSTPRRRTYKSKDTDDSHPITTTTTTTSRRRTRHCSGFVQSNTRETIVSPQIFDEEAMFLGREEFLNETTPNVSSTFDKCVEDDDDGAEFGALLMSRKRRKISPVCTPTQPPVFRLNTLAAATTTSGSTNTHQVFTGSPNSHDLTGNHTPYSFGSNNFMDDYLINAPKRNINCISDGSVNTVANSNSSDYGTSDTTISTTVNTTSANTISISDQKQSDMINNSKASIFTTCPVVKPIHQSTFAPLHVFNRPSIAVR</sequence>
<dbReference type="EMBL" id="UZAK01000986">
    <property type="protein sequence ID" value="VDO66559.1"/>
    <property type="molecule type" value="Genomic_DNA"/>
</dbReference>
<feature type="compositionally biased region" description="Polar residues" evidence="1">
    <location>
        <begin position="293"/>
        <end position="341"/>
    </location>
</feature>
<feature type="region of interest" description="Disordered" evidence="1">
    <location>
        <begin position="259"/>
        <end position="373"/>
    </location>
</feature>
<reference evidence="4" key="1">
    <citation type="submission" date="2016-06" db="UniProtKB">
        <authorList>
            <consortium name="WormBaseParasite"/>
        </authorList>
    </citation>
    <scope>IDENTIFICATION</scope>
</reference>
<proteinExistence type="predicted"/>
<reference evidence="2 3" key="2">
    <citation type="submission" date="2018-11" db="EMBL/GenBank/DDBJ databases">
        <authorList>
            <consortium name="Pathogen Informatics"/>
        </authorList>
    </citation>
    <scope>NUCLEOTIDE SEQUENCE [LARGE SCALE GENOMIC DNA]</scope>
    <source>
        <strain evidence="2">Dakar</strain>
        <strain evidence="3">Dakar, Senegal</strain>
    </source>
</reference>
<evidence type="ECO:0000313" key="3">
    <source>
        <dbReference type="Proteomes" id="UP000279833"/>
    </source>
</evidence>
<feature type="compositionally biased region" description="Basic and acidic residues" evidence="1">
    <location>
        <begin position="342"/>
        <end position="353"/>
    </location>
</feature>
<organism evidence="4">
    <name type="scientific">Schistosoma curassoni</name>
    <dbReference type="NCBI Taxonomy" id="6186"/>
    <lineage>
        <taxon>Eukaryota</taxon>
        <taxon>Metazoa</taxon>
        <taxon>Spiralia</taxon>
        <taxon>Lophotrochozoa</taxon>
        <taxon>Platyhelminthes</taxon>
        <taxon>Trematoda</taxon>
        <taxon>Digenea</taxon>
        <taxon>Strigeidida</taxon>
        <taxon>Schistosomatoidea</taxon>
        <taxon>Schistosomatidae</taxon>
        <taxon>Schistosoma</taxon>
    </lineage>
</organism>
<dbReference type="WBParaSite" id="SCUD_0000126401-mRNA-1">
    <property type="protein sequence ID" value="SCUD_0000126401-mRNA-1"/>
    <property type="gene ID" value="SCUD_0000126401"/>
</dbReference>
<accession>A0A183JF01</accession>
<dbReference type="Proteomes" id="UP000279833">
    <property type="component" value="Unassembled WGS sequence"/>
</dbReference>
<evidence type="ECO:0000313" key="2">
    <source>
        <dbReference type="EMBL" id="VDO66559.1"/>
    </source>
</evidence>
<gene>
    <name evidence="2" type="ORF">SCUD_LOCUS1265</name>
</gene>
<name>A0A183JF01_9TREM</name>
<feature type="region of interest" description="Disordered" evidence="1">
    <location>
        <begin position="641"/>
        <end position="679"/>
    </location>
</feature>